<keyword evidence="2" id="KW-1185">Reference proteome</keyword>
<dbReference type="CTD" id="57099"/>
<reference evidence="3" key="1">
    <citation type="submission" date="2025-08" db="UniProtKB">
        <authorList>
            <consortium name="RefSeq"/>
        </authorList>
    </citation>
    <scope>IDENTIFICATION</scope>
    <source>
        <tissue evidence="3">Whole body</tissue>
    </source>
</reference>
<evidence type="ECO:0000313" key="2">
    <source>
        <dbReference type="Proteomes" id="UP000694925"/>
    </source>
</evidence>
<dbReference type="InterPro" id="IPR026187">
    <property type="entry name" value="Aven"/>
</dbReference>
<feature type="compositionally biased region" description="Basic and acidic residues" evidence="1">
    <location>
        <begin position="13"/>
        <end position="22"/>
    </location>
</feature>
<dbReference type="GeneID" id="108626288"/>
<feature type="compositionally biased region" description="Basic residues" evidence="1">
    <location>
        <begin position="1"/>
        <end position="12"/>
    </location>
</feature>
<feature type="region of interest" description="Disordered" evidence="1">
    <location>
        <begin position="1"/>
        <end position="25"/>
    </location>
</feature>
<dbReference type="PANTHER" id="PTHR16524:SF2">
    <property type="entry name" value="CELL DEATH REGULATOR AVEN"/>
    <property type="match status" value="1"/>
</dbReference>
<dbReference type="GO" id="GO:0010972">
    <property type="term" value="P:negative regulation of G2/M transition of mitotic cell cycle"/>
    <property type="evidence" value="ECO:0007669"/>
    <property type="project" value="TreeGrafter"/>
</dbReference>
<sequence>MPPKKPRNKKGKEKNDKGKEQSDQYFDDIITVDETSTKDFEFLSNAPVSEDDHFVFKSEKNWNIDTSKFSEFFTLDLKTLSAAIESIPFNENVNIDKKYFTDDQLTSIYNTAEQGKEKYSKIVNNSEAVVTDKKNESEIQDSIDDIDFLLSLQKPVNESTVTLKSLPISYSPDSQIVSKPSTSTKPLDLEKWLDSVLDD</sequence>
<dbReference type="Proteomes" id="UP000694925">
    <property type="component" value="Unplaced"/>
</dbReference>
<proteinExistence type="predicted"/>
<protein>
    <submittedName>
        <fullName evidence="3">Uncharacterized protein LOC108626288</fullName>
    </submittedName>
</protein>
<evidence type="ECO:0000256" key="1">
    <source>
        <dbReference type="SAM" id="MobiDB-lite"/>
    </source>
</evidence>
<evidence type="ECO:0000313" key="3">
    <source>
        <dbReference type="RefSeq" id="XP_026670502.1"/>
    </source>
</evidence>
<gene>
    <name evidence="3" type="primary">LOC108626288</name>
</gene>
<dbReference type="AlphaFoldDB" id="A0AAJ7S404"/>
<dbReference type="PANTHER" id="PTHR16524">
    <property type="entry name" value="CELL DEATH REGULATOR AVEN"/>
    <property type="match status" value="1"/>
</dbReference>
<name>A0AAJ7S404_9HYME</name>
<organism evidence="2 3">
    <name type="scientific">Ceratina calcarata</name>
    <dbReference type="NCBI Taxonomy" id="156304"/>
    <lineage>
        <taxon>Eukaryota</taxon>
        <taxon>Metazoa</taxon>
        <taxon>Ecdysozoa</taxon>
        <taxon>Arthropoda</taxon>
        <taxon>Hexapoda</taxon>
        <taxon>Insecta</taxon>
        <taxon>Pterygota</taxon>
        <taxon>Neoptera</taxon>
        <taxon>Endopterygota</taxon>
        <taxon>Hymenoptera</taxon>
        <taxon>Apocrita</taxon>
        <taxon>Aculeata</taxon>
        <taxon>Apoidea</taxon>
        <taxon>Anthophila</taxon>
        <taxon>Apidae</taxon>
        <taxon>Ceratina</taxon>
        <taxon>Zadontomerus</taxon>
    </lineage>
</organism>
<accession>A0AAJ7S404</accession>
<dbReference type="KEGG" id="ccal:108626288"/>
<dbReference type="RefSeq" id="XP_026670502.1">
    <property type="nucleotide sequence ID" value="XM_026814701.1"/>
</dbReference>